<sequence>MGSEEKAERQDRKRLLNRVSAKRVKERLEEECRNLEDEISRDENFLKDLEEEKKSLLPYIQRLEEDLRCLGEGAFSLLRDEAH</sequence>
<reference evidence="2 3" key="1">
    <citation type="submission" date="2022-07" db="EMBL/GenBank/DDBJ databases">
        <title>Genome-wide signatures of adaptation to extreme environments.</title>
        <authorList>
            <person name="Cho C.H."/>
            <person name="Yoon H.S."/>
        </authorList>
    </citation>
    <scope>NUCLEOTIDE SEQUENCE [LARGE SCALE GENOMIC DNA]</scope>
    <source>
        <strain evidence="2 3">108.79 E11</strain>
    </source>
</reference>
<dbReference type="GO" id="GO:0003700">
    <property type="term" value="F:DNA-binding transcription factor activity"/>
    <property type="evidence" value="ECO:0007669"/>
    <property type="project" value="InterPro"/>
</dbReference>
<accession>A0AAV9ICZ1</accession>
<dbReference type="Proteomes" id="UP001300502">
    <property type="component" value="Unassembled WGS sequence"/>
</dbReference>
<evidence type="ECO:0000256" key="1">
    <source>
        <dbReference type="SAM" id="Coils"/>
    </source>
</evidence>
<comment type="caution">
    <text evidence="2">The sequence shown here is derived from an EMBL/GenBank/DDBJ whole genome shotgun (WGS) entry which is preliminary data.</text>
</comment>
<evidence type="ECO:0000313" key="3">
    <source>
        <dbReference type="Proteomes" id="UP001300502"/>
    </source>
</evidence>
<protein>
    <recommendedName>
        <fullName evidence="4">BZIP domain-containing protein</fullName>
    </recommendedName>
</protein>
<feature type="coiled-coil region" evidence="1">
    <location>
        <begin position="18"/>
        <end position="66"/>
    </location>
</feature>
<keyword evidence="3" id="KW-1185">Reference proteome</keyword>
<dbReference type="InterPro" id="IPR046347">
    <property type="entry name" value="bZIP_sf"/>
</dbReference>
<evidence type="ECO:0000313" key="2">
    <source>
        <dbReference type="EMBL" id="KAK4525188.1"/>
    </source>
</evidence>
<organism evidence="2 3">
    <name type="scientific">Galdieria yellowstonensis</name>
    <dbReference type="NCBI Taxonomy" id="3028027"/>
    <lineage>
        <taxon>Eukaryota</taxon>
        <taxon>Rhodophyta</taxon>
        <taxon>Bangiophyceae</taxon>
        <taxon>Galdieriales</taxon>
        <taxon>Galdieriaceae</taxon>
        <taxon>Galdieria</taxon>
    </lineage>
</organism>
<proteinExistence type="predicted"/>
<dbReference type="AlphaFoldDB" id="A0AAV9ICZ1"/>
<dbReference type="SUPFAM" id="SSF57959">
    <property type="entry name" value="Leucine zipper domain"/>
    <property type="match status" value="1"/>
</dbReference>
<keyword evidence="1" id="KW-0175">Coiled coil</keyword>
<gene>
    <name evidence="2" type="ORF">GAYE_SCF08G3094</name>
</gene>
<name>A0AAV9ICZ1_9RHOD</name>
<dbReference type="EMBL" id="JANCYU010000028">
    <property type="protein sequence ID" value="KAK4525188.1"/>
    <property type="molecule type" value="Genomic_DNA"/>
</dbReference>
<evidence type="ECO:0008006" key="4">
    <source>
        <dbReference type="Google" id="ProtNLM"/>
    </source>
</evidence>